<evidence type="ECO:0000313" key="10">
    <source>
        <dbReference type="Proteomes" id="UP000273307"/>
    </source>
</evidence>
<reference evidence="9 10" key="1">
    <citation type="submission" date="2018-09" db="EMBL/GenBank/DDBJ databases">
        <authorList>
            <person name="Tagini F."/>
        </authorList>
    </citation>
    <scope>NUCLEOTIDE SEQUENCE [LARGE SCALE GENOMIC DNA]</scope>
    <source>
        <strain evidence="9 10">MK136</strain>
    </source>
</reference>
<protein>
    <recommendedName>
        <fullName evidence="8">DUF3533 domain-containing protein</fullName>
    </recommendedName>
</protein>
<dbReference type="GO" id="GO:0005886">
    <property type="term" value="C:plasma membrane"/>
    <property type="evidence" value="ECO:0007669"/>
    <property type="project" value="UniProtKB-SubCell"/>
</dbReference>
<dbReference type="PANTHER" id="PTHR43077:SF8">
    <property type="entry name" value="DOXORUBICIN RESISTANCE ABC TRANSPORTER PERMEASE PROTEIN DRRB"/>
    <property type="match status" value="1"/>
</dbReference>
<dbReference type="EMBL" id="UPHP01000114">
    <property type="protein sequence ID" value="VBA41698.1"/>
    <property type="molecule type" value="Genomic_DNA"/>
</dbReference>
<gene>
    <name evidence="9" type="ORF">LAUMK136_04187</name>
</gene>
<dbReference type="GO" id="GO:0140359">
    <property type="term" value="F:ABC-type transporter activity"/>
    <property type="evidence" value="ECO:0007669"/>
    <property type="project" value="InterPro"/>
</dbReference>
<dbReference type="Pfam" id="PF12051">
    <property type="entry name" value="DUF3533"/>
    <property type="match status" value="1"/>
</dbReference>
<accession>A0A498Q665</accession>
<keyword evidence="4 7" id="KW-0812">Transmembrane</keyword>
<comment type="subcellular location">
    <subcellularLocation>
        <location evidence="1">Cell membrane</location>
        <topology evidence="1">Multi-pass membrane protein</topology>
    </subcellularLocation>
</comment>
<feature type="transmembrane region" description="Helical" evidence="7">
    <location>
        <begin position="211"/>
        <end position="233"/>
    </location>
</feature>
<sequence>MSRTTRHRPTACPSVSGPAVWLGPIIVAFALMYGLGLFYVGGTLNPGANLRHFPIAIVNQDAGLAGRLIADGLATNMDKSQFDIRVLPADQARNQLETGKVYAQVLLPWDLSQRLFALPAAALQPGQPLKPVITISTSPQAGAVAGIIAEKAMRKALAVVNTRTGNKLTAQVLRQSDGASAPGGALLVLASPIDIETTGAQAADAGGGFSVLYYSLMLVIGGVTGAIVVSRAVEAVVRSAPTKSWRWQRLADRVSASRLQTLLMQWALMALLGLTTPAVYLWIAVALGMPAPRLGAMWLFGAFIVTAVGAMSTTLIAVLGKWGAIISVFVFVLVGLPAAGATIPLEASPRFVAWLAGFEPLRQAFLGCRSLQYADGVGGTELMRSVMVCALGLGIAVLLGALATHIRDRTVPYRVEAFASRPVTMPRLSPSSH</sequence>
<evidence type="ECO:0000256" key="7">
    <source>
        <dbReference type="SAM" id="Phobius"/>
    </source>
</evidence>
<keyword evidence="10" id="KW-1185">Reference proteome</keyword>
<feature type="transmembrane region" description="Helical" evidence="7">
    <location>
        <begin position="382"/>
        <end position="404"/>
    </location>
</feature>
<dbReference type="InterPro" id="IPR022703">
    <property type="entry name" value="DUF3533"/>
</dbReference>
<evidence type="ECO:0000256" key="3">
    <source>
        <dbReference type="ARBA" id="ARBA00022475"/>
    </source>
</evidence>
<evidence type="ECO:0000259" key="8">
    <source>
        <dbReference type="Pfam" id="PF12051"/>
    </source>
</evidence>
<name>A0A498Q665_9MYCO</name>
<feature type="transmembrane region" description="Helical" evidence="7">
    <location>
        <begin position="325"/>
        <end position="345"/>
    </location>
</feature>
<evidence type="ECO:0000256" key="2">
    <source>
        <dbReference type="ARBA" id="ARBA00007783"/>
    </source>
</evidence>
<dbReference type="Proteomes" id="UP000273307">
    <property type="component" value="Unassembled WGS sequence"/>
</dbReference>
<evidence type="ECO:0000313" key="9">
    <source>
        <dbReference type="EMBL" id="VBA41698.1"/>
    </source>
</evidence>
<feature type="transmembrane region" description="Helical" evidence="7">
    <location>
        <begin position="295"/>
        <end position="318"/>
    </location>
</feature>
<dbReference type="AlphaFoldDB" id="A0A498Q665"/>
<keyword evidence="3" id="KW-1003">Cell membrane</keyword>
<feature type="domain" description="DUF3533" evidence="8">
    <location>
        <begin position="34"/>
        <end position="376"/>
    </location>
</feature>
<keyword evidence="6 7" id="KW-0472">Membrane</keyword>
<dbReference type="InterPro" id="IPR051328">
    <property type="entry name" value="T7SS_ABC-Transporter"/>
</dbReference>
<organism evidence="9 10">
    <name type="scientific">Mycobacterium attenuatum</name>
    <dbReference type="NCBI Taxonomy" id="2341086"/>
    <lineage>
        <taxon>Bacteria</taxon>
        <taxon>Bacillati</taxon>
        <taxon>Actinomycetota</taxon>
        <taxon>Actinomycetes</taxon>
        <taxon>Mycobacteriales</taxon>
        <taxon>Mycobacteriaceae</taxon>
        <taxon>Mycobacterium</taxon>
    </lineage>
</organism>
<evidence type="ECO:0000256" key="5">
    <source>
        <dbReference type="ARBA" id="ARBA00022989"/>
    </source>
</evidence>
<proteinExistence type="inferred from homology"/>
<feature type="transmembrane region" description="Helical" evidence="7">
    <location>
        <begin position="20"/>
        <end position="40"/>
    </location>
</feature>
<dbReference type="Gene3D" id="3.40.1710.10">
    <property type="entry name" value="abc type-2 transporter like domain"/>
    <property type="match status" value="1"/>
</dbReference>
<evidence type="ECO:0000256" key="1">
    <source>
        <dbReference type="ARBA" id="ARBA00004651"/>
    </source>
</evidence>
<dbReference type="PANTHER" id="PTHR43077">
    <property type="entry name" value="TRANSPORT PERMEASE YVFS-RELATED"/>
    <property type="match status" value="1"/>
</dbReference>
<comment type="similarity">
    <text evidence="2">Belongs to the ABC-2 integral membrane protein family.</text>
</comment>
<dbReference type="RefSeq" id="WP_168990855.1">
    <property type="nucleotide sequence ID" value="NZ_UPHP01000114.1"/>
</dbReference>
<evidence type="ECO:0000256" key="6">
    <source>
        <dbReference type="ARBA" id="ARBA00023136"/>
    </source>
</evidence>
<evidence type="ECO:0000256" key="4">
    <source>
        <dbReference type="ARBA" id="ARBA00022692"/>
    </source>
</evidence>
<feature type="transmembrane region" description="Helical" evidence="7">
    <location>
        <begin position="266"/>
        <end position="289"/>
    </location>
</feature>
<keyword evidence="5 7" id="KW-1133">Transmembrane helix</keyword>